<dbReference type="AlphaFoldDB" id="A0A0J7MMN3"/>
<comment type="caution">
    <text evidence="1">The sequence shown here is derived from an EMBL/GenBank/DDBJ whole genome shotgun (WGS) entry which is preliminary data.</text>
</comment>
<name>A0A0J7MMN3_LASNI</name>
<proteinExistence type="predicted"/>
<protein>
    <submittedName>
        <fullName evidence="1">Cysteine desulfurase</fullName>
    </submittedName>
</protein>
<reference evidence="1 2" key="1">
    <citation type="submission" date="2015-04" db="EMBL/GenBank/DDBJ databases">
        <title>Lasius niger genome sequencing.</title>
        <authorList>
            <person name="Konorov E.A."/>
            <person name="Nikitin M.A."/>
            <person name="Kirill M.V."/>
            <person name="Chang P."/>
        </authorList>
    </citation>
    <scope>NUCLEOTIDE SEQUENCE [LARGE SCALE GENOMIC DNA]</scope>
    <source>
        <tissue evidence="1">Whole</tissue>
    </source>
</reference>
<sequence length="87" mass="9867">MYLVRVWAGARSSTICHTFDQLRAESYASVGRVAFPPTTTEIRGHIQRGAFLVHRAIHLLTTSDEHDAVLPLEHRWEEHFGTSLPSK</sequence>
<dbReference type="PaxDb" id="67767-A0A0J7MMN3"/>
<evidence type="ECO:0000313" key="1">
    <source>
        <dbReference type="EMBL" id="KMQ81860.1"/>
    </source>
</evidence>
<organism evidence="1 2">
    <name type="scientific">Lasius niger</name>
    <name type="common">Black garden ant</name>
    <dbReference type="NCBI Taxonomy" id="67767"/>
    <lineage>
        <taxon>Eukaryota</taxon>
        <taxon>Metazoa</taxon>
        <taxon>Ecdysozoa</taxon>
        <taxon>Arthropoda</taxon>
        <taxon>Hexapoda</taxon>
        <taxon>Insecta</taxon>
        <taxon>Pterygota</taxon>
        <taxon>Neoptera</taxon>
        <taxon>Endopterygota</taxon>
        <taxon>Hymenoptera</taxon>
        <taxon>Apocrita</taxon>
        <taxon>Aculeata</taxon>
        <taxon>Formicoidea</taxon>
        <taxon>Formicidae</taxon>
        <taxon>Formicinae</taxon>
        <taxon>Lasius</taxon>
        <taxon>Lasius</taxon>
    </lineage>
</organism>
<gene>
    <name evidence="1" type="ORF">RF55_24945</name>
</gene>
<dbReference type="EMBL" id="LBMM01030806">
    <property type="protein sequence ID" value="KMQ81860.1"/>
    <property type="molecule type" value="Genomic_DNA"/>
</dbReference>
<accession>A0A0J7MMN3</accession>
<evidence type="ECO:0000313" key="2">
    <source>
        <dbReference type="Proteomes" id="UP000036403"/>
    </source>
</evidence>
<keyword evidence="2" id="KW-1185">Reference proteome</keyword>
<dbReference type="Proteomes" id="UP000036403">
    <property type="component" value="Unassembled WGS sequence"/>
</dbReference>